<dbReference type="GeneID" id="9531654"/>
<gene>
    <name evidence="2" type="ORF">VDBG_05775</name>
</gene>
<feature type="region of interest" description="Disordered" evidence="1">
    <location>
        <begin position="1"/>
        <end position="33"/>
    </location>
</feature>
<dbReference type="RefSeq" id="XP_003004662.1">
    <property type="nucleotide sequence ID" value="XM_003004616.1"/>
</dbReference>
<evidence type="ECO:0000313" key="2">
    <source>
        <dbReference type="EMBL" id="EEY19666.1"/>
    </source>
</evidence>
<proteinExistence type="predicted"/>
<feature type="compositionally biased region" description="Polar residues" evidence="1">
    <location>
        <begin position="13"/>
        <end position="23"/>
    </location>
</feature>
<evidence type="ECO:0000313" key="3">
    <source>
        <dbReference type="Proteomes" id="UP000008698"/>
    </source>
</evidence>
<accession>C9SJQ2</accession>
<sequence length="99" mass="10719">MLPKDGSAKPPGSSCTSSDQKPQMRSVDASLGSRENSHLAAFVCAATGPVSNHCDPNWPSQSYQQHVKQPEERPGTPEGVTFEDDHVFLRGSNLENSEH</sequence>
<dbReference type="Proteomes" id="UP000008698">
    <property type="component" value="Unassembled WGS sequence"/>
</dbReference>
<dbReference type="KEGG" id="val:VDBG_05775"/>
<dbReference type="HOGENOM" id="CLU_2322138_0_0_1"/>
<dbReference type="AlphaFoldDB" id="C9SJQ2"/>
<evidence type="ECO:0000256" key="1">
    <source>
        <dbReference type="SAM" id="MobiDB-lite"/>
    </source>
</evidence>
<dbReference type="OrthoDB" id="10381926at2759"/>
<dbReference type="eggNOG" id="ENOG502RNY2">
    <property type="taxonomic scope" value="Eukaryota"/>
</dbReference>
<protein>
    <submittedName>
        <fullName evidence="2">Predicted protein</fullName>
    </submittedName>
</protein>
<reference evidence="3" key="1">
    <citation type="journal article" date="2011" name="PLoS Pathog.">
        <title>Comparative genomics yields insights into niche adaptation of plant vascular wilt pathogens.</title>
        <authorList>
            <person name="Klosterman S.J."/>
            <person name="Subbarao K.V."/>
            <person name="Kang S."/>
            <person name="Veronese P."/>
            <person name="Gold S.E."/>
            <person name="Thomma B.P.H.J."/>
            <person name="Chen Z."/>
            <person name="Henrissat B."/>
            <person name="Lee Y.-H."/>
            <person name="Park J."/>
            <person name="Garcia-Pedrajas M.D."/>
            <person name="Barbara D.J."/>
            <person name="Anchieta A."/>
            <person name="de Jonge R."/>
            <person name="Santhanam P."/>
            <person name="Maruthachalam K."/>
            <person name="Atallah Z."/>
            <person name="Amyotte S.G."/>
            <person name="Paz Z."/>
            <person name="Inderbitzin P."/>
            <person name="Hayes R.J."/>
            <person name="Heiman D.I."/>
            <person name="Young S."/>
            <person name="Zeng Q."/>
            <person name="Engels R."/>
            <person name="Galagan J."/>
            <person name="Cuomo C.A."/>
            <person name="Dobinson K.F."/>
            <person name="Ma L.-J."/>
        </authorList>
    </citation>
    <scope>NUCLEOTIDE SEQUENCE [LARGE SCALE GENOMIC DNA]</scope>
    <source>
        <strain evidence="3">VaMs.102 / ATCC MYA-4576 / FGSC 10136</strain>
    </source>
</reference>
<feature type="region of interest" description="Disordered" evidence="1">
    <location>
        <begin position="51"/>
        <end position="84"/>
    </location>
</feature>
<keyword evidence="3" id="KW-1185">Reference proteome</keyword>
<organism evidence="3">
    <name type="scientific">Verticillium alfalfae (strain VaMs.102 / ATCC MYA-4576 / FGSC 10136)</name>
    <name type="common">Verticillium wilt of alfalfa</name>
    <name type="synonym">Verticillium albo-atrum</name>
    <dbReference type="NCBI Taxonomy" id="526221"/>
    <lineage>
        <taxon>Eukaryota</taxon>
        <taxon>Fungi</taxon>
        <taxon>Dikarya</taxon>
        <taxon>Ascomycota</taxon>
        <taxon>Pezizomycotina</taxon>
        <taxon>Sordariomycetes</taxon>
        <taxon>Hypocreomycetidae</taxon>
        <taxon>Glomerellales</taxon>
        <taxon>Plectosphaerellaceae</taxon>
        <taxon>Verticillium</taxon>
    </lineage>
</organism>
<feature type="compositionally biased region" description="Polar residues" evidence="1">
    <location>
        <begin position="58"/>
        <end position="67"/>
    </location>
</feature>
<name>C9SJQ2_VERA1</name>
<dbReference type="EMBL" id="DS985219">
    <property type="protein sequence ID" value="EEY19666.1"/>
    <property type="molecule type" value="Genomic_DNA"/>
</dbReference>